<gene>
    <name evidence="1" type="ORF">H3H36_03605</name>
</gene>
<reference evidence="1 2" key="1">
    <citation type="submission" date="2020-07" db="EMBL/GenBank/DDBJ databases">
        <title>Novel species isolated from subtropical streams in China.</title>
        <authorList>
            <person name="Lu H."/>
        </authorList>
    </citation>
    <scope>NUCLEOTIDE SEQUENCE [LARGE SCALE GENOMIC DNA]</scope>
    <source>
        <strain evidence="1 2">FT3S</strain>
    </source>
</reference>
<proteinExistence type="predicted"/>
<evidence type="ECO:0000313" key="2">
    <source>
        <dbReference type="Proteomes" id="UP000566711"/>
    </source>
</evidence>
<protein>
    <submittedName>
        <fullName evidence="1">Uncharacterized protein</fullName>
    </submittedName>
</protein>
<dbReference type="Proteomes" id="UP000566711">
    <property type="component" value="Unassembled WGS sequence"/>
</dbReference>
<evidence type="ECO:0000313" key="1">
    <source>
        <dbReference type="EMBL" id="MBA5604446.1"/>
    </source>
</evidence>
<comment type="caution">
    <text evidence="1">The sequence shown here is derived from an EMBL/GenBank/DDBJ whole genome shotgun (WGS) entry which is preliminary data.</text>
</comment>
<keyword evidence="2" id="KW-1185">Reference proteome</keyword>
<dbReference type="RefSeq" id="WP_182214171.1">
    <property type="nucleotide sequence ID" value="NZ_JACEZS010000002.1"/>
</dbReference>
<name>A0A7W2I5H6_9BURK</name>
<accession>A0A7W2I5H6</accession>
<organism evidence="1 2">
    <name type="scientific">Rugamonas fusca</name>
    <dbReference type="NCBI Taxonomy" id="2758568"/>
    <lineage>
        <taxon>Bacteria</taxon>
        <taxon>Pseudomonadati</taxon>
        <taxon>Pseudomonadota</taxon>
        <taxon>Betaproteobacteria</taxon>
        <taxon>Burkholderiales</taxon>
        <taxon>Oxalobacteraceae</taxon>
        <taxon>Telluria group</taxon>
        <taxon>Rugamonas</taxon>
    </lineage>
</organism>
<dbReference type="AlphaFoldDB" id="A0A7W2I5H6"/>
<dbReference type="EMBL" id="JACEZS010000002">
    <property type="protein sequence ID" value="MBA5604446.1"/>
    <property type="molecule type" value="Genomic_DNA"/>
</dbReference>
<sequence>MTESGQQLSLIFGSDLMTKILAILILSSGFNVAVETKDGFVERSFQNTREGVSDFLTFAEPYVKSENLKFCAVSTIDDSGAVMQWVAESGLRVGFLTYPTYLEYTNDEKSDLNSAATVANACVARYVIIK</sequence>